<protein>
    <recommendedName>
        <fullName evidence="1">Ribbon-helix-helix protein CopG domain-containing protein</fullName>
    </recommendedName>
</protein>
<dbReference type="Pfam" id="PF01402">
    <property type="entry name" value="RHH_1"/>
    <property type="match status" value="1"/>
</dbReference>
<dbReference type="SUPFAM" id="SSF47598">
    <property type="entry name" value="Ribbon-helix-helix"/>
    <property type="match status" value="1"/>
</dbReference>
<evidence type="ECO:0000313" key="2">
    <source>
        <dbReference type="EMBL" id="KKR13350.1"/>
    </source>
</evidence>
<comment type="caution">
    <text evidence="2">The sequence shown here is derived from an EMBL/GenBank/DDBJ whole genome shotgun (WGS) entry which is preliminary data.</text>
</comment>
<dbReference type="GO" id="GO:0006355">
    <property type="term" value="P:regulation of DNA-templated transcription"/>
    <property type="evidence" value="ECO:0007669"/>
    <property type="project" value="InterPro"/>
</dbReference>
<dbReference type="AlphaFoldDB" id="A0A0G0QSJ7"/>
<dbReference type="InterPro" id="IPR002145">
    <property type="entry name" value="CopG"/>
</dbReference>
<dbReference type="InterPro" id="IPR010985">
    <property type="entry name" value="Ribbon_hlx_hlx"/>
</dbReference>
<organism evidence="2 3">
    <name type="scientific">Candidatus Falkowbacteria bacterium GW2011_GWA2_39_24</name>
    <dbReference type="NCBI Taxonomy" id="1618634"/>
    <lineage>
        <taxon>Bacteria</taxon>
        <taxon>Candidatus Falkowiibacteriota</taxon>
    </lineage>
</organism>
<dbReference type="Proteomes" id="UP000034048">
    <property type="component" value="Unassembled WGS sequence"/>
</dbReference>
<gene>
    <name evidence="2" type="ORF">UT42_C0047G0005</name>
</gene>
<evidence type="ECO:0000313" key="3">
    <source>
        <dbReference type="Proteomes" id="UP000034048"/>
    </source>
</evidence>
<accession>A0A0G0QSJ7</accession>
<evidence type="ECO:0000259" key="1">
    <source>
        <dbReference type="Pfam" id="PF01402"/>
    </source>
</evidence>
<dbReference type="EMBL" id="LBWS01000047">
    <property type="protein sequence ID" value="KKR13350.1"/>
    <property type="molecule type" value="Genomic_DNA"/>
</dbReference>
<sequence length="49" mass="5811">MNIKQLSITVNKNNVQFLEELAKRQNKSRSEIIDSVLTEFRNFQLKKES</sequence>
<name>A0A0G0QSJ7_9BACT</name>
<proteinExistence type="predicted"/>
<feature type="domain" description="Ribbon-helix-helix protein CopG" evidence="1">
    <location>
        <begin position="4"/>
        <end position="33"/>
    </location>
</feature>
<reference evidence="2 3" key="1">
    <citation type="journal article" date="2015" name="Nature">
        <title>rRNA introns, odd ribosomes, and small enigmatic genomes across a large radiation of phyla.</title>
        <authorList>
            <person name="Brown C.T."/>
            <person name="Hug L.A."/>
            <person name="Thomas B.C."/>
            <person name="Sharon I."/>
            <person name="Castelle C.J."/>
            <person name="Singh A."/>
            <person name="Wilkins M.J."/>
            <person name="Williams K.H."/>
            <person name="Banfield J.F."/>
        </authorList>
    </citation>
    <scope>NUCLEOTIDE SEQUENCE [LARGE SCALE GENOMIC DNA]</scope>
</reference>